<dbReference type="EMBL" id="REFI01000005">
    <property type="protein sequence ID" value="RMA79058.1"/>
    <property type="molecule type" value="Genomic_DNA"/>
</dbReference>
<dbReference type="AlphaFoldDB" id="A0A3M0A8A2"/>
<proteinExistence type="predicted"/>
<dbReference type="Proteomes" id="UP000267246">
    <property type="component" value="Unassembled WGS sequence"/>
</dbReference>
<evidence type="ECO:0000256" key="1">
    <source>
        <dbReference type="SAM" id="SignalP"/>
    </source>
</evidence>
<dbReference type="RefSeq" id="WP_121940599.1">
    <property type="nucleotide sequence ID" value="NZ_CP137846.1"/>
</dbReference>
<feature type="signal peptide" evidence="1">
    <location>
        <begin position="1"/>
        <end position="23"/>
    </location>
</feature>
<evidence type="ECO:0000313" key="2">
    <source>
        <dbReference type="EMBL" id="RMA79058.1"/>
    </source>
</evidence>
<organism evidence="2 3">
    <name type="scientific">Metamycoplasma subdolum</name>
    <dbReference type="NCBI Taxonomy" id="92407"/>
    <lineage>
        <taxon>Bacteria</taxon>
        <taxon>Bacillati</taxon>
        <taxon>Mycoplasmatota</taxon>
        <taxon>Mycoplasmoidales</taxon>
        <taxon>Metamycoplasmataceae</taxon>
        <taxon>Metamycoplasma</taxon>
    </lineage>
</organism>
<reference evidence="2 3" key="1">
    <citation type="submission" date="2018-10" db="EMBL/GenBank/DDBJ databases">
        <title>Genomic Encyclopedia of Archaeal and Bacterial Type Strains, Phase II (KMG-II): from individual species to whole genera.</title>
        <authorList>
            <person name="Goeker M."/>
        </authorList>
    </citation>
    <scope>NUCLEOTIDE SEQUENCE [LARGE SCALE GENOMIC DNA]</scope>
    <source>
        <strain evidence="2 3">ATCC 29870</strain>
    </source>
</reference>
<dbReference type="PROSITE" id="PS51257">
    <property type="entry name" value="PROKAR_LIPOPROTEIN"/>
    <property type="match status" value="1"/>
</dbReference>
<keyword evidence="1" id="KW-0732">Signal</keyword>
<name>A0A3M0A8A2_9BACT</name>
<accession>A0A3M0A8A2</accession>
<protein>
    <recommendedName>
        <fullName evidence="4">Lipoprotein</fullName>
    </recommendedName>
</protein>
<gene>
    <name evidence="2" type="ORF">JN00_0105</name>
</gene>
<comment type="caution">
    <text evidence="2">The sequence shown here is derived from an EMBL/GenBank/DDBJ whole genome shotgun (WGS) entry which is preliminary data.</text>
</comment>
<evidence type="ECO:0008006" key="4">
    <source>
        <dbReference type="Google" id="ProtNLM"/>
    </source>
</evidence>
<sequence>MKIRKSLILATMTILPSVALVSASCGEKTPKLDELKELVKNSSVEKLLEGVEQVETPSKPEELEKGKKQVSTAAVKTYEAALDVASKVTEESKAEEAATTLKAAIEALKATIVEGTKEATPSTTPKLDALKELIKNSSVAKLLEGVDQVDSPKKPEEIQKGKKEVAKSEVKTYEAALDVATKVTEEAKAEEATKTLQAAIDALKAKIVVGTKE</sequence>
<feature type="chain" id="PRO_5017978957" description="Lipoprotein" evidence="1">
    <location>
        <begin position="24"/>
        <end position="213"/>
    </location>
</feature>
<keyword evidence="3" id="KW-1185">Reference proteome</keyword>
<evidence type="ECO:0000313" key="3">
    <source>
        <dbReference type="Proteomes" id="UP000267246"/>
    </source>
</evidence>